<comment type="caution">
    <text evidence="1">The sequence shown here is derived from an EMBL/GenBank/DDBJ whole genome shotgun (WGS) entry which is preliminary data.</text>
</comment>
<organism evidence="1 2">
    <name type="scientific">Dreissena polymorpha</name>
    <name type="common">Zebra mussel</name>
    <name type="synonym">Mytilus polymorpha</name>
    <dbReference type="NCBI Taxonomy" id="45954"/>
    <lineage>
        <taxon>Eukaryota</taxon>
        <taxon>Metazoa</taxon>
        <taxon>Spiralia</taxon>
        <taxon>Lophotrochozoa</taxon>
        <taxon>Mollusca</taxon>
        <taxon>Bivalvia</taxon>
        <taxon>Autobranchia</taxon>
        <taxon>Heteroconchia</taxon>
        <taxon>Euheterodonta</taxon>
        <taxon>Imparidentia</taxon>
        <taxon>Neoheterodontei</taxon>
        <taxon>Myida</taxon>
        <taxon>Dreissenoidea</taxon>
        <taxon>Dreissenidae</taxon>
        <taxon>Dreissena</taxon>
    </lineage>
</organism>
<evidence type="ECO:0000313" key="1">
    <source>
        <dbReference type="EMBL" id="KAH3879655.1"/>
    </source>
</evidence>
<proteinExistence type="predicted"/>
<dbReference type="AlphaFoldDB" id="A0A9D4MP43"/>
<evidence type="ECO:0000313" key="2">
    <source>
        <dbReference type="Proteomes" id="UP000828390"/>
    </source>
</evidence>
<protein>
    <submittedName>
        <fullName evidence="1">Uncharacterized protein</fullName>
    </submittedName>
</protein>
<dbReference type="Proteomes" id="UP000828390">
    <property type="component" value="Unassembled WGS sequence"/>
</dbReference>
<sequence>MTNTPEYICLLTDLGQCLAVSLRPSHVAKAAITAAVKLRVAQNHPVPCDENLLRDCDLALGLT</sequence>
<accession>A0A9D4MP43</accession>
<keyword evidence="2" id="KW-1185">Reference proteome</keyword>
<gene>
    <name evidence="1" type="ORF">DPMN_003561</name>
</gene>
<reference evidence="1" key="2">
    <citation type="submission" date="2020-11" db="EMBL/GenBank/DDBJ databases">
        <authorList>
            <person name="McCartney M.A."/>
            <person name="Auch B."/>
            <person name="Kono T."/>
            <person name="Mallez S."/>
            <person name="Becker A."/>
            <person name="Gohl D.M."/>
            <person name="Silverstein K.A.T."/>
            <person name="Koren S."/>
            <person name="Bechman K.B."/>
            <person name="Herman A."/>
            <person name="Abrahante J.E."/>
            <person name="Garbe J."/>
        </authorList>
    </citation>
    <scope>NUCLEOTIDE SEQUENCE</scope>
    <source>
        <strain evidence="1">Duluth1</strain>
        <tissue evidence="1">Whole animal</tissue>
    </source>
</reference>
<dbReference type="EMBL" id="JAIWYP010000001">
    <property type="protein sequence ID" value="KAH3879655.1"/>
    <property type="molecule type" value="Genomic_DNA"/>
</dbReference>
<reference evidence="1" key="1">
    <citation type="journal article" date="2019" name="bioRxiv">
        <title>The Genome of the Zebra Mussel, Dreissena polymorpha: A Resource for Invasive Species Research.</title>
        <authorList>
            <person name="McCartney M.A."/>
            <person name="Auch B."/>
            <person name="Kono T."/>
            <person name="Mallez S."/>
            <person name="Zhang Y."/>
            <person name="Obille A."/>
            <person name="Becker A."/>
            <person name="Abrahante J.E."/>
            <person name="Garbe J."/>
            <person name="Badalamenti J.P."/>
            <person name="Herman A."/>
            <person name="Mangelson H."/>
            <person name="Liachko I."/>
            <person name="Sullivan S."/>
            <person name="Sone E.D."/>
            <person name="Koren S."/>
            <person name="Silverstein K.A.T."/>
            <person name="Beckman K.B."/>
            <person name="Gohl D.M."/>
        </authorList>
    </citation>
    <scope>NUCLEOTIDE SEQUENCE</scope>
    <source>
        <strain evidence="1">Duluth1</strain>
        <tissue evidence="1">Whole animal</tissue>
    </source>
</reference>
<name>A0A9D4MP43_DREPO</name>